<dbReference type="CDD" id="cd13184">
    <property type="entry name" value="FERM_C_4_1_family"/>
    <property type="match status" value="1"/>
</dbReference>
<dbReference type="SMART" id="SM00295">
    <property type="entry name" value="B41"/>
    <property type="match status" value="1"/>
</dbReference>
<keyword evidence="11" id="KW-0206">Cytoskeleton</keyword>
<dbReference type="Proteomes" id="UP000031443">
    <property type="component" value="Unassembled WGS sequence"/>
</dbReference>
<dbReference type="FunFam" id="1.25.40.550:FF:000001">
    <property type="entry name" value="AAR2 splicing factor homolog"/>
    <property type="match status" value="1"/>
</dbReference>
<keyword evidence="9" id="KW-0508">mRNA splicing</keyword>
<keyword evidence="6" id="KW-0597">Phosphoprotein</keyword>
<dbReference type="Gene3D" id="2.30.29.30">
    <property type="entry name" value="Pleckstrin-homology domain (PH domain)/Phosphotyrosine-binding domain (PTB)"/>
    <property type="match status" value="2"/>
</dbReference>
<evidence type="ECO:0000256" key="14">
    <source>
        <dbReference type="SAM" id="MobiDB-lite"/>
    </source>
</evidence>
<feature type="compositionally biased region" description="Low complexity" evidence="14">
    <location>
        <begin position="16"/>
        <end position="41"/>
    </location>
</feature>
<feature type="domain" description="FERM" evidence="15">
    <location>
        <begin position="101"/>
        <end position="433"/>
    </location>
</feature>
<dbReference type="InterPro" id="IPR038516">
    <property type="entry name" value="AAR2_N_sf"/>
</dbReference>
<comment type="subcellular location">
    <subcellularLocation>
        <location evidence="2">Cytoplasm</location>
        <location evidence="2">Cytoskeleton</location>
    </subcellularLocation>
</comment>
<keyword evidence="7" id="KW-0507">mRNA processing</keyword>
<dbReference type="InterPro" id="IPR018979">
    <property type="entry name" value="FERM_N"/>
</dbReference>
<feature type="compositionally biased region" description="Basic and acidic residues" evidence="14">
    <location>
        <begin position="558"/>
        <end position="579"/>
    </location>
</feature>
<feature type="compositionally biased region" description="Polar residues" evidence="14">
    <location>
        <begin position="769"/>
        <end position="802"/>
    </location>
</feature>
<comment type="subunit">
    <text evidence="13">Interacts with PRPF8 (via RNase H homology domain). Component of a U5 snRNP complex that contains PRPF8.</text>
</comment>
<feature type="compositionally biased region" description="Basic and acidic residues" evidence="14">
    <location>
        <begin position="722"/>
        <end position="735"/>
    </location>
</feature>
<dbReference type="SMART" id="SM01195">
    <property type="entry name" value="FA"/>
    <property type="match status" value="1"/>
</dbReference>
<evidence type="ECO:0000256" key="12">
    <source>
        <dbReference type="ARBA" id="ARBA00030625"/>
    </source>
</evidence>
<dbReference type="GO" id="GO:0005856">
    <property type="term" value="C:cytoskeleton"/>
    <property type="evidence" value="ECO:0007669"/>
    <property type="project" value="UniProtKB-SubCell"/>
</dbReference>
<dbReference type="Pfam" id="PF20981">
    <property type="entry name" value="AAR2_1st"/>
    <property type="match status" value="1"/>
</dbReference>
<dbReference type="FunFam" id="3.10.20.90:FF:000002">
    <property type="entry name" value="Erythrocyte protein band 4.1-like 3"/>
    <property type="match status" value="1"/>
</dbReference>
<dbReference type="SUPFAM" id="SSF47031">
    <property type="entry name" value="Second domain of FERM"/>
    <property type="match status" value="1"/>
</dbReference>
<feature type="compositionally biased region" description="Basic and acidic residues" evidence="14">
    <location>
        <begin position="498"/>
        <end position="511"/>
    </location>
</feature>
<keyword evidence="10" id="KW-0009">Actin-binding</keyword>
<dbReference type="InterPro" id="IPR011993">
    <property type="entry name" value="PH-like_dom_sf"/>
</dbReference>
<evidence type="ECO:0000256" key="11">
    <source>
        <dbReference type="ARBA" id="ARBA00023212"/>
    </source>
</evidence>
<dbReference type="Pfam" id="PF05902">
    <property type="entry name" value="4_1_CTD"/>
    <property type="match status" value="1"/>
</dbReference>
<evidence type="ECO:0000256" key="8">
    <source>
        <dbReference type="ARBA" id="ARBA00022728"/>
    </source>
</evidence>
<dbReference type="Pfam" id="PF05282">
    <property type="entry name" value="AAR2"/>
    <property type="match status" value="1"/>
</dbReference>
<feature type="region of interest" description="Disordered" evidence="14">
    <location>
        <begin position="1"/>
        <end position="93"/>
    </location>
</feature>
<dbReference type="SUPFAM" id="SSF50729">
    <property type="entry name" value="PH domain-like"/>
    <property type="match status" value="2"/>
</dbReference>
<dbReference type="InterPro" id="IPR033648">
    <property type="entry name" value="AAR2_C"/>
</dbReference>
<dbReference type="InterPro" id="IPR014847">
    <property type="entry name" value="FA"/>
</dbReference>
<feature type="compositionally biased region" description="Polar residues" evidence="14">
    <location>
        <begin position="80"/>
        <end position="91"/>
    </location>
</feature>
<name>M7C1G0_CHEMY</name>
<dbReference type="InterPro" id="IPR000798">
    <property type="entry name" value="Ez/rad/moesin-like"/>
</dbReference>
<dbReference type="SUPFAM" id="SSF54236">
    <property type="entry name" value="Ubiquitin-like"/>
    <property type="match status" value="1"/>
</dbReference>
<feature type="compositionally biased region" description="Basic and acidic residues" evidence="14">
    <location>
        <begin position="42"/>
        <end position="60"/>
    </location>
</feature>
<dbReference type="eggNOG" id="KOG3937">
    <property type="taxonomic scope" value="Eukaryota"/>
</dbReference>
<evidence type="ECO:0000256" key="3">
    <source>
        <dbReference type="ARBA" id="ARBA00006281"/>
    </source>
</evidence>
<dbReference type="GO" id="GO:0006397">
    <property type="term" value="P:mRNA processing"/>
    <property type="evidence" value="ECO:0007669"/>
    <property type="project" value="UniProtKB-KW"/>
</dbReference>
<dbReference type="InterPro" id="IPR038514">
    <property type="entry name" value="AAR2_C_sf"/>
</dbReference>
<organism evidence="16 17">
    <name type="scientific">Chelonia mydas</name>
    <name type="common">Green sea-turtle</name>
    <name type="synonym">Chelonia agassizi</name>
    <dbReference type="NCBI Taxonomy" id="8469"/>
    <lineage>
        <taxon>Eukaryota</taxon>
        <taxon>Metazoa</taxon>
        <taxon>Chordata</taxon>
        <taxon>Craniata</taxon>
        <taxon>Vertebrata</taxon>
        <taxon>Euteleostomi</taxon>
        <taxon>Archelosauria</taxon>
        <taxon>Testudinata</taxon>
        <taxon>Testudines</taxon>
        <taxon>Cryptodira</taxon>
        <taxon>Durocryptodira</taxon>
        <taxon>Americhelydia</taxon>
        <taxon>Chelonioidea</taxon>
        <taxon>Cheloniidae</taxon>
        <taxon>Chelonia</taxon>
    </lineage>
</organism>
<dbReference type="GO" id="GO:0005886">
    <property type="term" value="C:plasma membrane"/>
    <property type="evidence" value="ECO:0007669"/>
    <property type="project" value="TreeGrafter"/>
</dbReference>
<evidence type="ECO:0000256" key="6">
    <source>
        <dbReference type="ARBA" id="ARBA00022553"/>
    </source>
</evidence>
<evidence type="ECO:0000256" key="2">
    <source>
        <dbReference type="ARBA" id="ARBA00004245"/>
    </source>
</evidence>
<evidence type="ECO:0000313" key="17">
    <source>
        <dbReference type="Proteomes" id="UP000031443"/>
    </source>
</evidence>
<evidence type="ECO:0000256" key="7">
    <source>
        <dbReference type="ARBA" id="ARBA00022664"/>
    </source>
</evidence>
<reference evidence="17" key="1">
    <citation type="journal article" date="2013" name="Nat. Genet.">
        <title>The draft genomes of soft-shell turtle and green sea turtle yield insights into the development and evolution of the turtle-specific body plan.</title>
        <authorList>
            <person name="Wang Z."/>
            <person name="Pascual-Anaya J."/>
            <person name="Zadissa A."/>
            <person name="Li W."/>
            <person name="Niimura Y."/>
            <person name="Huang Z."/>
            <person name="Li C."/>
            <person name="White S."/>
            <person name="Xiong Z."/>
            <person name="Fang D."/>
            <person name="Wang B."/>
            <person name="Ming Y."/>
            <person name="Chen Y."/>
            <person name="Zheng Y."/>
            <person name="Kuraku S."/>
            <person name="Pignatelli M."/>
            <person name="Herrero J."/>
            <person name="Beal K."/>
            <person name="Nozawa M."/>
            <person name="Li Q."/>
            <person name="Wang J."/>
            <person name="Zhang H."/>
            <person name="Yu L."/>
            <person name="Shigenobu S."/>
            <person name="Wang J."/>
            <person name="Liu J."/>
            <person name="Flicek P."/>
            <person name="Searle S."/>
            <person name="Wang J."/>
            <person name="Kuratani S."/>
            <person name="Yin Y."/>
            <person name="Aken B."/>
            <person name="Zhang G."/>
            <person name="Irie N."/>
        </authorList>
    </citation>
    <scope>NUCLEOTIDE SEQUENCE [LARGE SCALE GENOMIC DNA]</scope>
</reference>
<dbReference type="PRINTS" id="PR00935">
    <property type="entry name" value="BAND41"/>
</dbReference>
<keyword evidence="5" id="KW-0963">Cytoplasm</keyword>
<keyword evidence="17" id="KW-1185">Reference proteome</keyword>
<accession>M7C1G0</accession>
<dbReference type="GO" id="GO:0005681">
    <property type="term" value="C:spliceosomal complex"/>
    <property type="evidence" value="ECO:0007669"/>
    <property type="project" value="UniProtKB-KW"/>
</dbReference>
<dbReference type="GO" id="GO:0008380">
    <property type="term" value="P:RNA splicing"/>
    <property type="evidence" value="ECO:0007669"/>
    <property type="project" value="UniProtKB-KW"/>
</dbReference>
<dbReference type="PROSITE" id="PS00661">
    <property type="entry name" value="FERM_2"/>
    <property type="match status" value="1"/>
</dbReference>
<dbReference type="FunFam" id="2.30.29.30:FF:000001">
    <property type="entry name" value="Erythrocyte membrane protein band 4.1"/>
    <property type="match status" value="1"/>
</dbReference>
<proteinExistence type="inferred from homology"/>
<evidence type="ECO:0000256" key="10">
    <source>
        <dbReference type="ARBA" id="ARBA00023203"/>
    </source>
</evidence>
<dbReference type="CDD" id="cd13778">
    <property type="entry name" value="Aar2_C"/>
    <property type="match status" value="1"/>
</dbReference>
<gene>
    <name evidence="16" type="ORF">UY3_04561</name>
</gene>
<dbReference type="PROSITE" id="PS00660">
    <property type="entry name" value="FERM_1"/>
    <property type="match status" value="1"/>
</dbReference>
<dbReference type="FunFam" id="2.60.34.20:FF:000001">
    <property type="entry name" value="protein AAR2 homolog"/>
    <property type="match status" value="1"/>
</dbReference>
<dbReference type="Gene3D" id="2.60.34.20">
    <property type="match status" value="1"/>
</dbReference>
<dbReference type="InterPro" id="IPR018980">
    <property type="entry name" value="FERM_PH-like_C"/>
</dbReference>
<dbReference type="STRING" id="8469.M7C1G0"/>
<keyword evidence="8" id="KW-0747">Spliceosome</keyword>
<evidence type="ECO:0000313" key="16">
    <source>
        <dbReference type="EMBL" id="EMP38218.1"/>
    </source>
</evidence>
<dbReference type="SMART" id="SM01196">
    <property type="entry name" value="FERM_C"/>
    <property type="match status" value="2"/>
</dbReference>
<dbReference type="GO" id="GO:0005198">
    <property type="term" value="F:structural molecule activity"/>
    <property type="evidence" value="ECO:0007669"/>
    <property type="project" value="InterPro"/>
</dbReference>
<dbReference type="PANTHER" id="PTHR23280:SF24">
    <property type="entry name" value="BAND 4.1-LIKE PROTEIN 1"/>
    <property type="match status" value="1"/>
</dbReference>
<evidence type="ECO:0000256" key="9">
    <source>
        <dbReference type="ARBA" id="ARBA00023187"/>
    </source>
</evidence>
<dbReference type="PRINTS" id="PR00661">
    <property type="entry name" value="ERMFAMILY"/>
</dbReference>
<dbReference type="PANTHER" id="PTHR23280">
    <property type="entry name" value="4.1 G PROTEIN"/>
    <property type="match status" value="1"/>
</dbReference>
<dbReference type="InterPro" id="IPR033647">
    <property type="entry name" value="Aar2_N"/>
</dbReference>
<dbReference type="GO" id="GO:0030866">
    <property type="term" value="P:cortical actin cytoskeleton organization"/>
    <property type="evidence" value="ECO:0007669"/>
    <property type="project" value="InterPro"/>
</dbReference>
<dbReference type="InterPro" id="IPR000299">
    <property type="entry name" value="FERM_domain"/>
</dbReference>
<dbReference type="Pfam" id="PF09379">
    <property type="entry name" value="FERM_N"/>
    <property type="match status" value="1"/>
</dbReference>
<dbReference type="InterPro" id="IPR008379">
    <property type="entry name" value="Band_4.1_C"/>
</dbReference>
<evidence type="ECO:0000256" key="5">
    <source>
        <dbReference type="ARBA" id="ARBA00022490"/>
    </source>
</evidence>
<evidence type="ECO:0000256" key="13">
    <source>
        <dbReference type="ARBA" id="ARBA00047009"/>
    </source>
</evidence>
<dbReference type="CDD" id="cd14473">
    <property type="entry name" value="FERM_B-lobe"/>
    <property type="match status" value="1"/>
</dbReference>
<dbReference type="PROSITE" id="PS50057">
    <property type="entry name" value="FERM_3"/>
    <property type="match status" value="1"/>
</dbReference>
<feature type="compositionally biased region" description="Basic and acidic residues" evidence="14">
    <location>
        <begin position="636"/>
        <end position="645"/>
    </location>
</feature>
<dbReference type="Gene3D" id="3.10.20.90">
    <property type="entry name" value="Phosphatidylinositol 3-kinase Catalytic Subunit, Chain A, domain 1"/>
    <property type="match status" value="1"/>
</dbReference>
<dbReference type="InterPro" id="IPR007477">
    <property type="entry name" value="SAB_dom"/>
</dbReference>
<dbReference type="GO" id="GO:0031032">
    <property type="term" value="P:actomyosin structure organization"/>
    <property type="evidence" value="ECO:0007669"/>
    <property type="project" value="TreeGrafter"/>
</dbReference>
<dbReference type="Gene3D" id="1.20.80.10">
    <property type="match status" value="1"/>
</dbReference>
<feature type="compositionally biased region" description="Basic and acidic residues" evidence="14">
    <location>
        <begin position="589"/>
        <end position="625"/>
    </location>
</feature>
<dbReference type="GO" id="GO:0003779">
    <property type="term" value="F:actin binding"/>
    <property type="evidence" value="ECO:0007669"/>
    <property type="project" value="UniProtKB-KW"/>
</dbReference>
<comment type="similarity">
    <text evidence="3">Belongs to the AAR2 family.</text>
</comment>
<dbReference type="Gene3D" id="1.25.40.550">
    <property type="entry name" value="Aar2, C-terminal domain-like"/>
    <property type="match status" value="1"/>
</dbReference>
<dbReference type="Pfam" id="PF00373">
    <property type="entry name" value="FERM_M"/>
    <property type="match status" value="1"/>
</dbReference>
<feature type="region of interest" description="Disordered" evidence="14">
    <location>
        <begin position="483"/>
        <end position="532"/>
    </location>
</feature>
<dbReference type="EMBL" id="KB520360">
    <property type="protein sequence ID" value="EMP38218.1"/>
    <property type="molecule type" value="Genomic_DNA"/>
</dbReference>
<protein>
    <recommendedName>
        <fullName evidence="4">Protein AAR2 homolog</fullName>
    </recommendedName>
    <alternativeName>
        <fullName evidence="12">AAR2 splicing factor homolog</fullName>
    </alternativeName>
</protein>
<dbReference type="Pfam" id="PF09380">
    <property type="entry name" value="FERM_C"/>
    <property type="match status" value="1"/>
</dbReference>
<dbReference type="CDD" id="cd13777">
    <property type="entry name" value="Aar2_N"/>
    <property type="match status" value="1"/>
</dbReference>
<dbReference type="CDD" id="cd17201">
    <property type="entry name" value="FERM_F1_EPB41L1"/>
    <property type="match status" value="1"/>
</dbReference>
<dbReference type="InterPro" id="IPR035963">
    <property type="entry name" value="FERM_2"/>
</dbReference>
<sequence>MTTETGPDSEVKNAQEEPPQQQLEAAATSPTTVTTGPGPTADNREAEANEKPRAQADSKSAEPGMDLEEKDYSETDGLSEKTTPSKTQKSPQKIAKKLKSAICRVTLLDASEYECEVEKHARGQVLFDMVCEHLNLLEKDYFGLTFCDSDSQKNWLDPSKEIKKQIRSGPWNFAFTVKFYPPDPAQLTEDITRYYLCLQLRADIITGRLPCSFVTHALLGSYAVQAELGDYDAEEHVGNYVSELHFAPNQTRELEERIMELHKTYRGMTPGEAEIHFLENAKKLSMYGVDLHHAKDSEGIDIMLGVCANGLLIYRDRLRINRFAWPKILKISYKRSNFYIKIRPGEDSEGIDIMLGVCANGLLIYRDRLRINRFAWPKILKISYKRSNFYIKIRPGEYEQFESTIGFKLPNHRSAKRLWKVCIEHHTFFRLVSPEPPPKGFLVMGSKFRYSGRTQAQTRQASALIDRPAPFFERSSSKRYTMSRSLDGEFSRPASVSENHDGGAGSERRDEDSEYSGWQRSEAEDEFEEVTTPTKIKELKFLDKPEDVLLKHQASINELKRTLKEPNSKLVHRDRDRRLPSSPASSSPKNEDETPKGTPEKASERAGAKEGAEEKAKPPRHRAPESDTGDEEQDQERDSVFLKDNHLAIERKCSSITVSSTSSLEAEVDFTMIGDFHGTAFEDFSRSLPELDKDMSEREAEGVISSQDADKAAPGQEEDAKEGEQGSHHIPEVSHFESSILKPEAATVSSVAGTKKAEPEVSVHHRVTTVETTQVDRGTTGGKETTATSHIVTTESISVTSDHSTKPGKGMSPATELRSISPISSSSAGKEVLTSIFGATAETLSTSTTTHVTKALALAIKEAKLQHPDMLVTKAVVYRETEPSPEERDKKPQVCIEVTRFLVERPDVTEGAADKMAEMQIDPDLAKRLFFEGATVVILNMPEGTEFGIDYNTWRVGPRFRGVKMIPPGIHFFHYSSVNRCNTKETGPRTGFFLSLQQRDLQILHWNSSNEEVDLTPASEEEIEIMRSNLQEMDKFLGPYPYETLKKWISLTNFISEPVMKKLQPESGQICAFSEVLPVLAGKHTKDRAEQNLPRYDSECKSYAEGLARLPKMKLKAGTEIRFTEMPKQMYPDGATPEEITRHSMDLSYALETVINKQYSSQPQDVLAELQFAFICFLIGNVYDAFEHWKKLLNVLCRSEDAIGKHQVLYTNLISVLYHQLSEIPADFFVDIVSQDNFLTSTLQVFFSYTCSTTVDRTLRKKAEKFKAHLTKKFKWDFEAEPDDCAPVVVELPEGVLLD</sequence>
<dbReference type="Pfam" id="PF04382">
    <property type="entry name" value="SAB"/>
    <property type="match status" value="1"/>
</dbReference>
<dbReference type="InterPro" id="IPR014352">
    <property type="entry name" value="FERM/acyl-CoA-bd_prot_sf"/>
</dbReference>
<dbReference type="Pfam" id="PF08736">
    <property type="entry name" value="FA"/>
    <property type="match status" value="1"/>
</dbReference>
<feature type="region of interest" description="Disordered" evidence="14">
    <location>
        <begin position="695"/>
        <end position="825"/>
    </location>
</feature>
<dbReference type="InterPro" id="IPR019748">
    <property type="entry name" value="FERM_central"/>
</dbReference>
<dbReference type="InterPro" id="IPR019749">
    <property type="entry name" value="Band_41_domain"/>
</dbReference>
<dbReference type="InterPro" id="IPR029071">
    <property type="entry name" value="Ubiquitin-like_domsf"/>
</dbReference>
<evidence type="ECO:0000259" key="15">
    <source>
        <dbReference type="PROSITE" id="PS50057"/>
    </source>
</evidence>
<evidence type="ECO:0000256" key="4">
    <source>
        <dbReference type="ARBA" id="ARBA00016372"/>
    </source>
</evidence>
<evidence type="ECO:0000256" key="1">
    <source>
        <dbReference type="ARBA" id="ARBA00003708"/>
    </source>
</evidence>
<feature type="region of interest" description="Disordered" evidence="14">
    <location>
        <begin position="557"/>
        <end position="645"/>
    </location>
</feature>
<dbReference type="FunFam" id="1.20.80.10:FF:000001">
    <property type="entry name" value="Erythrocyte membrane protein band 4.1"/>
    <property type="match status" value="1"/>
</dbReference>
<comment type="function">
    <text evidence="1">Component of the U5 snRNP complex that is required for spliceosome assembly and for pre-mRNA splicing.</text>
</comment>
<dbReference type="InterPro" id="IPR019747">
    <property type="entry name" value="FERM_CS"/>
</dbReference>